<keyword evidence="3 7" id="KW-0812">Transmembrane</keyword>
<feature type="transmembrane region" description="Helical" evidence="7">
    <location>
        <begin position="240"/>
        <end position="263"/>
    </location>
</feature>
<dbReference type="OrthoDB" id="1935484at2759"/>
<name>A0A9P4PT13_9PLEO</name>
<accession>A0A9P4PT13</accession>
<feature type="transmembrane region" description="Helical" evidence="7">
    <location>
        <begin position="390"/>
        <end position="414"/>
    </location>
</feature>
<organism evidence="9 10">
    <name type="scientific">Karstenula rhodostoma CBS 690.94</name>
    <dbReference type="NCBI Taxonomy" id="1392251"/>
    <lineage>
        <taxon>Eukaryota</taxon>
        <taxon>Fungi</taxon>
        <taxon>Dikarya</taxon>
        <taxon>Ascomycota</taxon>
        <taxon>Pezizomycotina</taxon>
        <taxon>Dothideomycetes</taxon>
        <taxon>Pleosporomycetidae</taxon>
        <taxon>Pleosporales</taxon>
        <taxon>Massarineae</taxon>
        <taxon>Didymosphaeriaceae</taxon>
        <taxon>Karstenula</taxon>
    </lineage>
</organism>
<dbReference type="Pfam" id="PF07690">
    <property type="entry name" value="MFS_1"/>
    <property type="match status" value="1"/>
</dbReference>
<dbReference type="FunFam" id="1.20.1250.20:FF:000106">
    <property type="entry name" value="MFS transporter, putative"/>
    <property type="match status" value="1"/>
</dbReference>
<feature type="transmembrane region" description="Helical" evidence="7">
    <location>
        <begin position="275"/>
        <end position="297"/>
    </location>
</feature>
<feature type="transmembrane region" description="Helical" evidence="7">
    <location>
        <begin position="426"/>
        <end position="446"/>
    </location>
</feature>
<dbReference type="FunFam" id="1.20.1250.20:FF:000247">
    <property type="entry name" value="MFS general substrate transporter"/>
    <property type="match status" value="1"/>
</dbReference>
<dbReference type="PANTHER" id="PTHR43791">
    <property type="entry name" value="PERMEASE-RELATED"/>
    <property type="match status" value="1"/>
</dbReference>
<keyword evidence="2" id="KW-0813">Transport</keyword>
<evidence type="ECO:0000256" key="5">
    <source>
        <dbReference type="ARBA" id="ARBA00023136"/>
    </source>
</evidence>
<feature type="domain" description="Major facilitator superfamily (MFS) profile" evidence="8">
    <location>
        <begin position="148"/>
        <end position="609"/>
    </location>
</feature>
<feature type="transmembrane region" description="Helical" evidence="7">
    <location>
        <begin position="550"/>
        <end position="571"/>
    </location>
</feature>
<evidence type="ECO:0000313" key="9">
    <source>
        <dbReference type="EMBL" id="KAF2449667.1"/>
    </source>
</evidence>
<dbReference type="EMBL" id="MU001494">
    <property type="protein sequence ID" value="KAF2449667.1"/>
    <property type="molecule type" value="Genomic_DNA"/>
</dbReference>
<reference evidence="9" key="1">
    <citation type="journal article" date="2020" name="Stud. Mycol.">
        <title>101 Dothideomycetes genomes: a test case for predicting lifestyles and emergence of pathogens.</title>
        <authorList>
            <person name="Haridas S."/>
            <person name="Albert R."/>
            <person name="Binder M."/>
            <person name="Bloem J."/>
            <person name="Labutti K."/>
            <person name="Salamov A."/>
            <person name="Andreopoulos B."/>
            <person name="Baker S."/>
            <person name="Barry K."/>
            <person name="Bills G."/>
            <person name="Bluhm B."/>
            <person name="Cannon C."/>
            <person name="Castanera R."/>
            <person name="Culley D."/>
            <person name="Daum C."/>
            <person name="Ezra D."/>
            <person name="Gonzalez J."/>
            <person name="Henrissat B."/>
            <person name="Kuo A."/>
            <person name="Liang C."/>
            <person name="Lipzen A."/>
            <person name="Lutzoni F."/>
            <person name="Magnuson J."/>
            <person name="Mondo S."/>
            <person name="Nolan M."/>
            <person name="Ohm R."/>
            <person name="Pangilinan J."/>
            <person name="Park H.-J."/>
            <person name="Ramirez L."/>
            <person name="Alfaro M."/>
            <person name="Sun H."/>
            <person name="Tritt A."/>
            <person name="Yoshinaga Y."/>
            <person name="Zwiers L.-H."/>
            <person name="Turgeon B."/>
            <person name="Goodwin S."/>
            <person name="Spatafora J."/>
            <person name="Crous P."/>
            <person name="Grigoriev I."/>
        </authorList>
    </citation>
    <scope>NUCLEOTIDE SEQUENCE</scope>
    <source>
        <strain evidence="9">CBS 690.94</strain>
    </source>
</reference>
<comment type="subcellular location">
    <subcellularLocation>
        <location evidence="1">Membrane</location>
        <topology evidence="1">Multi-pass membrane protein</topology>
    </subcellularLocation>
</comment>
<comment type="caution">
    <text evidence="9">The sequence shown here is derived from an EMBL/GenBank/DDBJ whole genome shotgun (WGS) entry which is preliminary data.</text>
</comment>
<keyword evidence="4 7" id="KW-1133">Transmembrane helix</keyword>
<evidence type="ECO:0000256" key="4">
    <source>
        <dbReference type="ARBA" id="ARBA00022989"/>
    </source>
</evidence>
<dbReference type="Gene3D" id="1.20.1250.20">
    <property type="entry name" value="MFS general substrate transporter like domains"/>
    <property type="match status" value="1"/>
</dbReference>
<dbReference type="GO" id="GO:0016020">
    <property type="term" value="C:membrane"/>
    <property type="evidence" value="ECO:0007669"/>
    <property type="project" value="UniProtKB-SubCell"/>
</dbReference>
<dbReference type="InterPro" id="IPR020846">
    <property type="entry name" value="MFS_dom"/>
</dbReference>
<dbReference type="PANTHER" id="PTHR43791:SF65">
    <property type="entry name" value="MAJOR FACILITATOR SUPERFAMILY (MFS) PROFILE DOMAIN-CONTAINING PROTEIN-RELATED"/>
    <property type="match status" value="1"/>
</dbReference>
<feature type="region of interest" description="Disordered" evidence="6">
    <location>
        <begin position="1"/>
        <end position="45"/>
    </location>
</feature>
<protein>
    <submittedName>
        <fullName evidence="9">Retrograde regulation protein 2</fullName>
    </submittedName>
</protein>
<feature type="transmembrane region" description="Helical" evidence="7">
    <location>
        <begin position="452"/>
        <end position="472"/>
    </location>
</feature>
<dbReference type="InterPro" id="IPR011701">
    <property type="entry name" value="MFS"/>
</dbReference>
<evidence type="ECO:0000256" key="1">
    <source>
        <dbReference type="ARBA" id="ARBA00004141"/>
    </source>
</evidence>
<evidence type="ECO:0000256" key="6">
    <source>
        <dbReference type="SAM" id="MobiDB-lite"/>
    </source>
</evidence>
<gene>
    <name evidence="9" type="ORF">P171DRAFT_427842</name>
</gene>
<dbReference type="PROSITE" id="PS50850">
    <property type="entry name" value="MFS"/>
    <property type="match status" value="1"/>
</dbReference>
<evidence type="ECO:0000256" key="3">
    <source>
        <dbReference type="ARBA" id="ARBA00022692"/>
    </source>
</evidence>
<feature type="transmembrane region" description="Helical" evidence="7">
    <location>
        <begin position="309"/>
        <end position="329"/>
    </location>
</feature>
<sequence length="609" mass="69891">MMEESAAISSSNVEIPMRNMSKTRDGQERTSPFRDSASPILDDASDNYDTFRDGAEADGYSAASALLGDGKSLALALPNSEKRFWFQRSHGLYDPEQIATQPSVFDDPETLQEYRPPPTWENAHRFDPSARWTWGEENAVVRKIDFRIMLFAAIMFMALELDRSNLNQALADNFLEDLQMTTNDYNIGNTVFKLAFLCAELPSQLVAKWVGPDIWVPTQMVVWSLVGSLQFFLRGRSSFLWCRALLGMLQGGFIPEVILYLSYFYKHHELSLRLGFFWTASAFADVLGGFLAFGILHLRGVDNKAGWRWLFLIEGLLTLVVGLLAFFLMPSSPTSTSGWLRGHKGWFTKREESIIVNRILREDPSKSSMHNREALTPKLLWQSMKDYDLWPIYILGLTFQTPMTPTNNYLTLTLRTIGFDTFKTNLLIVPSKVLHVVTMLGLTYAAEIFRELTFTSLIGQLWALPFIVFLNVYDLTEINKWLAWTIMTLLLCYPSAHPIQVGWNSRNANNVRARTVSAAIYNMSVQTSGIIAANIYREDDAPKYKRGNRVVLVLCIVNIFLYLATKAWYVWRNRQRQRVWHGMSEEEKLRYLRGTKDDGNKRLEFRFTH</sequence>
<dbReference type="GO" id="GO:0022857">
    <property type="term" value="F:transmembrane transporter activity"/>
    <property type="evidence" value="ECO:0007669"/>
    <property type="project" value="InterPro"/>
</dbReference>
<proteinExistence type="predicted"/>
<feature type="transmembrane region" description="Helical" evidence="7">
    <location>
        <begin position="481"/>
        <end position="499"/>
    </location>
</feature>
<keyword evidence="10" id="KW-1185">Reference proteome</keyword>
<evidence type="ECO:0000313" key="10">
    <source>
        <dbReference type="Proteomes" id="UP000799764"/>
    </source>
</evidence>
<feature type="compositionally biased region" description="Basic and acidic residues" evidence="6">
    <location>
        <begin position="22"/>
        <end position="32"/>
    </location>
</feature>
<dbReference type="Proteomes" id="UP000799764">
    <property type="component" value="Unassembled WGS sequence"/>
</dbReference>
<dbReference type="InterPro" id="IPR036259">
    <property type="entry name" value="MFS_trans_sf"/>
</dbReference>
<keyword evidence="5 7" id="KW-0472">Membrane</keyword>
<evidence type="ECO:0000256" key="7">
    <source>
        <dbReference type="SAM" id="Phobius"/>
    </source>
</evidence>
<evidence type="ECO:0000259" key="8">
    <source>
        <dbReference type="PROSITE" id="PS50850"/>
    </source>
</evidence>
<evidence type="ECO:0000256" key="2">
    <source>
        <dbReference type="ARBA" id="ARBA00022448"/>
    </source>
</evidence>
<dbReference type="SUPFAM" id="SSF103473">
    <property type="entry name" value="MFS general substrate transporter"/>
    <property type="match status" value="1"/>
</dbReference>
<dbReference type="AlphaFoldDB" id="A0A9P4PT13"/>